<dbReference type="EMBL" id="LN829119">
    <property type="protein sequence ID" value="CPR17133.1"/>
    <property type="molecule type" value="Genomic_DNA"/>
</dbReference>
<evidence type="ECO:0000313" key="1">
    <source>
        <dbReference type="EMBL" id="CPR17133.1"/>
    </source>
</evidence>
<protein>
    <submittedName>
        <fullName evidence="1">Uncharacterized protein</fullName>
    </submittedName>
</protein>
<sequence>MKLSDTPWAKRILRLLLSSRSRWSRNFSTSVGHSFLIVPPQNRSSLMTSPQFWLTYNRLVQTSDYLQSNWHAVLRTLYCTQHYDR</sequence>
<accession>A0A0D6JCH2</accession>
<organism evidence="1 2">
    <name type="scientific">Candidatus Filomicrobium marinum</name>
    <dbReference type="NCBI Taxonomy" id="1608628"/>
    <lineage>
        <taxon>Bacteria</taxon>
        <taxon>Pseudomonadati</taxon>
        <taxon>Pseudomonadota</taxon>
        <taxon>Alphaproteobacteria</taxon>
        <taxon>Hyphomicrobiales</taxon>
        <taxon>Hyphomicrobiaceae</taxon>
        <taxon>Filomicrobium</taxon>
    </lineage>
</organism>
<dbReference type="Proteomes" id="UP000033187">
    <property type="component" value="Chromosome 1"/>
</dbReference>
<evidence type="ECO:0000313" key="2">
    <source>
        <dbReference type="Proteomes" id="UP000033187"/>
    </source>
</evidence>
<keyword evidence="2" id="KW-1185">Reference proteome</keyword>
<dbReference type="KEGG" id="fiy:BN1229_v1_1117"/>
<dbReference type="AlphaFoldDB" id="A0A0D6JCH2"/>
<name>A0A0D6JCH2_9HYPH</name>
<proteinExistence type="predicted"/>
<gene>
    <name evidence="1" type="ORF">YBN1229_v1_1117</name>
</gene>
<reference evidence="2" key="1">
    <citation type="submission" date="2015-02" db="EMBL/GenBank/DDBJ databases">
        <authorList>
            <person name="Chooi Y.-H."/>
        </authorList>
    </citation>
    <scope>NUCLEOTIDE SEQUENCE [LARGE SCALE GENOMIC DNA]</scope>
    <source>
        <strain evidence="2">strain Y</strain>
    </source>
</reference>
<dbReference type="KEGG" id="fil:BN1229_v1_1117"/>